<dbReference type="Gene3D" id="3.40.50.2000">
    <property type="entry name" value="Glycogen Phosphorylase B"/>
    <property type="match status" value="2"/>
</dbReference>
<organism evidence="1 2">
    <name type="scientific">Flavobacterium succinicans</name>
    <dbReference type="NCBI Taxonomy" id="29536"/>
    <lineage>
        <taxon>Bacteria</taxon>
        <taxon>Pseudomonadati</taxon>
        <taxon>Bacteroidota</taxon>
        <taxon>Flavobacteriia</taxon>
        <taxon>Flavobacteriales</taxon>
        <taxon>Flavobacteriaceae</taxon>
        <taxon>Flavobacterium</taxon>
    </lineage>
</organism>
<dbReference type="PANTHER" id="PTHR12526">
    <property type="entry name" value="GLYCOSYLTRANSFERASE"/>
    <property type="match status" value="1"/>
</dbReference>
<proteinExistence type="predicted"/>
<reference evidence="2" key="1">
    <citation type="submission" date="2016-10" db="EMBL/GenBank/DDBJ databases">
        <authorList>
            <person name="Varghese N."/>
            <person name="Submissions S."/>
        </authorList>
    </citation>
    <scope>NUCLEOTIDE SEQUENCE [LARGE SCALE GENOMIC DNA]</scope>
    <source>
        <strain evidence="2">DSM 4002</strain>
    </source>
</reference>
<name>A0A1I4UFZ1_9FLAO</name>
<dbReference type="Proteomes" id="UP000182961">
    <property type="component" value="Unassembled WGS sequence"/>
</dbReference>
<keyword evidence="2" id="KW-1185">Reference proteome</keyword>
<dbReference type="AlphaFoldDB" id="A0A1I4UFZ1"/>
<sequence>MFKSIKLYFRLKSLGNKLRKQKKEVDFTSNLKYTRNVIIIDTKVPEYNKDSGSRRLTEIIKLLIKNNIGVFLMADFKEYRFTTDYVQYFKNLGVVVYEPGVDKKGELIAKNDFIKQVLPFADFVWLHRPEIFAKYYPIITKCKPEAKVFFDMVDFHYLRFKRESELTQNADILKKADKYLKLELDNCKKADKIIVISDVEKESLKDFYKEEAKIISIGNIHQFIENENPVSYENRKDLLFIGGFDHKPNVDAVNYLAEEIMPLLWKSNPDISITIIGSNPPESIQKLNSEKFKVVGYVEDVTPYFLNTRIFVAPLRYGAGIKGKIGQSLEFGLPLVTTNIGAEGFDFQGNRHVIVGNTSHEIVDNILSLYLNKELWQKVSTDSKKVIEPFSIATIEEKIVRLIQ</sequence>
<dbReference type="SUPFAM" id="SSF53756">
    <property type="entry name" value="UDP-Glycosyltransferase/glycogen phosphorylase"/>
    <property type="match status" value="1"/>
</dbReference>
<dbReference type="EMBL" id="FOUT01000003">
    <property type="protein sequence ID" value="SFM87845.1"/>
    <property type="molecule type" value="Genomic_DNA"/>
</dbReference>
<evidence type="ECO:0000313" key="1">
    <source>
        <dbReference type="EMBL" id="SFM87845.1"/>
    </source>
</evidence>
<evidence type="ECO:0000313" key="2">
    <source>
        <dbReference type="Proteomes" id="UP000182961"/>
    </source>
</evidence>
<keyword evidence="1" id="KW-0808">Transferase</keyword>
<dbReference type="RefSeq" id="WP_024981023.1">
    <property type="nucleotide sequence ID" value="NZ_CBCRUM010000002.1"/>
</dbReference>
<protein>
    <submittedName>
        <fullName evidence="1">Glycosyltransferase involved in cell wall bisynthesis</fullName>
    </submittedName>
</protein>
<dbReference type="Pfam" id="PF13692">
    <property type="entry name" value="Glyco_trans_1_4"/>
    <property type="match status" value="1"/>
</dbReference>
<dbReference type="CDD" id="cd03801">
    <property type="entry name" value="GT4_PimA-like"/>
    <property type="match status" value="1"/>
</dbReference>
<gene>
    <name evidence="1" type="ORF">SAMN05444143_103151</name>
</gene>
<dbReference type="GO" id="GO:0016740">
    <property type="term" value="F:transferase activity"/>
    <property type="evidence" value="ECO:0007669"/>
    <property type="project" value="UniProtKB-KW"/>
</dbReference>
<dbReference type="eggNOG" id="COG0438">
    <property type="taxonomic scope" value="Bacteria"/>
</dbReference>
<accession>A0A1I4UFZ1</accession>